<dbReference type="AlphaFoldDB" id="A0A9P9I9A6"/>
<reference evidence="1" key="1">
    <citation type="journal article" date="2021" name="Nat. Commun.">
        <title>Genetic determinants of endophytism in the Arabidopsis root mycobiome.</title>
        <authorList>
            <person name="Mesny F."/>
            <person name="Miyauchi S."/>
            <person name="Thiergart T."/>
            <person name="Pickel B."/>
            <person name="Atanasova L."/>
            <person name="Karlsson M."/>
            <person name="Huettel B."/>
            <person name="Barry K.W."/>
            <person name="Haridas S."/>
            <person name="Chen C."/>
            <person name="Bauer D."/>
            <person name="Andreopoulos W."/>
            <person name="Pangilinan J."/>
            <person name="LaButti K."/>
            <person name="Riley R."/>
            <person name="Lipzen A."/>
            <person name="Clum A."/>
            <person name="Drula E."/>
            <person name="Henrissat B."/>
            <person name="Kohler A."/>
            <person name="Grigoriev I.V."/>
            <person name="Martin F.M."/>
            <person name="Hacquard S."/>
        </authorList>
    </citation>
    <scope>NUCLEOTIDE SEQUENCE</scope>
    <source>
        <strain evidence="1">MPI-CAGE-AT-0147</strain>
    </source>
</reference>
<feature type="non-terminal residue" evidence="1">
    <location>
        <position position="1"/>
    </location>
</feature>
<dbReference type="SUPFAM" id="SSF51197">
    <property type="entry name" value="Clavaminate synthase-like"/>
    <property type="match status" value="1"/>
</dbReference>
<dbReference type="Proteomes" id="UP000738349">
    <property type="component" value="Unassembled WGS sequence"/>
</dbReference>
<protein>
    <recommendedName>
        <fullName evidence="3">JmjC domain-containing protein</fullName>
    </recommendedName>
</protein>
<gene>
    <name evidence="1" type="ORF">EDB81DRAFT_621663</name>
</gene>
<proteinExistence type="predicted"/>
<evidence type="ECO:0000313" key="2">
    <source>
        <dbReference type="Proteomes" id="UP000738349"/>
    </source>
</evidence>
<dbReference type="OrthoDB" id="4161428at2759"/>
<organism evidence="1 2">
    <name type="scientific">Dactylonectria macrodidyma</name>
    <dbReference type="NCBI Taxonomy" id="307937"/>
    <lineage>
        <taxon>Eukaryota</taxon>
        <taxon>Fungi</taxon>
        <taxon>Dikarya</taxon>
        <taxon>Ascomycota</taxon>
        <taxon>Pezizomycotina</taxon>
        <taxon>Sordariomycetes</taxon>
        <taxon>Hypocreomycetidae</taxon>
        <taxon>Hypocreales</taxon>
        <taxon>Nectriaceae</taxon>
        <taxon>Dactylonectria</taxon>
    </lineage>
</organism>
<accession>A0A9P9I9A6</accession>
<dbReference type="Gene3D" id="2.60.120.650">
    <property type="entry name" value="Cupin"/>
    <property type="match status" value="1"/>
</dbReference>
<evidence type="ECO:0000313" key="1">
    <source>
        <dbReference type="EMBL" id="KAH7111244.1"/>
    </source>
</evidence>
<comment type="caution">
    <text evidence="1">The sequence shown here is derived from an EMBL/GenBank/DDBJ whole genome shotgun (WGS) entry which is preliminary data.</text>
</comment>
<sequence>SRQLSIPRNDTNTAIEAYMAAAEAAIERSLDLVQDLAAKAQPGRRLASDLESFRPLMQSVTVGTPITAADYSLLLSQDQIVGPTDKFVVCSMDEARAAFRASPRLPVLIPQVLSNSSPGDRLSLDAYMRLLLGKKTIDVHDFNAELDTEDAPRYPTSMTPQAALDRLERSGIDDAPVNFLNLHGFKENPVPKCLANAEEYNILRQFGLEAGKASKPVSRDLYESTVFQLLAGKGAFHLPHIDRHGVITTVFNDVGEKLWLCWPGLPLRHLATWADVETVPGHGIGIYMQPGDTFIQPAGMLHAPFSMTTVLMTGTMHWHAGSMAKVLELSRFEMENPQVTNEPPSSQFQVVVENVMQDWAR</sequence>
<name>A0A9P9I9A6_9HYPO</name>
<feature type="non-terminal residue" evidence="1">
    <location>
        <position position="361"/>
    </location>
</feature>
<keyword evidence="2" id="KW-1185">Reference proteome</keyword>
<evidence type="ECO:0008006" key="3">
    <source>
        <dbReference type="Google" id="ProtNLM"/>
    </source>
</evidence>
<dbReference type="EMBL" id="JAGMUV010000042">
    <property type="protein sequence ID" value="KAH7111244.1"/>
    <property type="molecule type" value="Genomic_DNA"/>
</dbReference>